<accession>A0ABW0U9Y1</accession>
<evidence type="ECO:0000256" key="5">
    <source>
        <dbReference type="PROSITE-ProRule" id="PRU01248"/>
    </source>
</evidence>
<dbReference type="InterPro" id="IPR004107">
    <property type="entry name" value="Integrase_SAM-like_N"/>
</dbReference>
<evidence type="ECO:0000313" key="8">
    <source>
        <dbReference type="EMBL" id="MFC5630306.1"/>
    </source>
</evidence>
<dbReference type="CDD" id="cd01189">
    <property type="entry name" value="INT_ICEBs1_C_like"/>
    <property type="match status" value="1"/>
</dbReference>
<dbReference type="PROSITE" id="PS51900">
    <property type="entry name" value="CB"/>
    <property type="match status" value="1"/>
</dbReference>
<evidence type="ECO:0000256" key="4">
    <source>
        <dbReference type="ARBA" id="ARBA00023172"/>
    </source>
</evidence>
<dbReference type="Gene3D" id="1.10.150.130">
    <property type="match status" value="1"/>
</dbReference>
<dbReference type="SUPFAM" id="SSF56349">
    <property type="entry name" value="DNA breaking-rejoining enzymes"/>
    <property type="match status" value="1"/>
</dbReference>
<gene>
    <name evidence="8" type="ORF">ACFPQ3_01530</name>
</gene>
<reference evidence="9" key="1">
    <citation type="journal article" date="2019" name="Int. J. Syst. Evol. Microbiol.">
        <title>The Global Catalogue of Microorganisms (GCM) 10K type strain sequencing project: providing services to taxonomists for standard genome sequencing and annotation.</title>
        <authorList>
            <consortium name="The Broad Institute Genomics Platform"/>
            <consortium name="The Broad Institute Genome Sequencing Center for Infectious Disease"/>
            <person name="Wu L."/>
            <person name="Ma J."/>
        </authorList>
    </citation>
    <scope>NUCLEOTIDE SEQUENCE [LARGE SCALE GENOMIC DNA]</scope>
    <source>
        <strain evidence="9">DT43</strain>
    </source>
</reference>
<proteinExistence type="inferred from homology"/>
<evidence type="ECO:0000259" key="6">
    <source>
        <dbReference type="PROSITE" id="PS51898"/>
    </source>
</evidence>
<dbReference type="PANTHER" id="PTHR30629:SF2">
    <property type="entry name" value="PROPHAGE INTEGRASE INTS-RELATED"/>
    <property type="match status" value="1"/>
</dbReference>
<dbReference type="PROSITE" id="PS51898">
    <property type="entry name" value="TYR_RECOMBINASE"/>
    <property type="match status" value="1"/>
</dbReference>
<keyword evidence="4" id="KW-0233">DNA recombination</keyword>
<organism evidence="8 9">
    <name type="scientific">Streptococcus caledonicus</name>
    <dbReference type="NCBI Taxonomy" id="2614158"/>
    <lineage>
        <taxon>Bacteria</taxon>
        <taxon>Bacillati</taxon>
        <taxon>Bacillota</taxon>
        <taxon>Bacilli</taxon>
        <taxon>Lactobacillales</taxon>
        <taxon>Streptococcaceae</taxon>
        <taxon>Streptococcus</taxon>
    </lineage>
</organism>
<dbReference type="InterPro" id="IPR013762">
    <property type="entry name" value="Integrase-like_cat_sf"/>
</dbReference>
<name>A0ABW0U9Y1_9STRE</name>
<evidence type="ECO:0000256" key="2">
    <source>
        <dbReference type="ARBA" id="ARBA00022908"/>
    </source>
</evidence>
<dbReference type="InterPro" id="IPR002104">
    <property type="entry name" value="Integrase_catalytic"/>
</dbReference>
<feature type="domain" description="Tyr recombinase" evidence="6">
    <location>
        <begin position="164"/>
        <end position="346"/>
    </location>
</feature>
<evidence type="ECO:0000259" key="7">
    <source>
        <dbReference type="PROSITE" id="PS51900"/>
    </source>
</evidence>
<dbReference type="InterPro" id="IPR050808">
    <property type="entry name" value="Phage_Integrase"/>
</dbReference>
<protein>
    <submittedName>
        <fullName evidence="8">Tyrosine-type recombinase/integrase</fullName>
    </submittedName>
</protein>
<dbReference type="InterPro" id="IPR010998">
    <property type="entry name" value="Integrase_recombinase_N"/>
</dbReference>
<dbReference type="PANTHER" id="PTHR30629">
    <property type="entry name" value="PROPHAGE INTEGRASE"/>
    <property type="match status" value="1"/>
</dbReference>
<dbReference type="RefSeq" id="WP_198039921.1">
    <property type="nucleotide sequence ID" value="NZ_JBHSOJ010000010.1"/>
</dbReference>
<dbReference type="Pfam" id="PF14657">
    <property type="entry name" value="Arm-DNA-bind_4"/>
    <property type="match status" value="1"/>
</dbReference>
<keyword evidence="3 5" id="KW-0238">DNA-binding</keyword>
<feature type="domain" description="Core-binding (CB)" evidence="7">
    <location>
        <begin position="59"/>
        <end position="140"/>
    </location>
</feature>
<evidence type="ECO:0000256" key="3">
    <source>
        <dbReference type="ARBA" id="ARBA00023125"/>
    </source>
</evidence>
<sequence>MAYFRKRENGWEYRISYKAPDGSYKQKSKSGYRTKAEAVQAASQTEMELSEGVIEDKSITLAEYFEKWYKIHRAPAISVGTIKHYETATSAIIKYFAKTKLIDITPSTYQATLNEMGKHYQKSTLRLIHTKIKACAKYAVMDRLIKVNFADLAKVVSEVEPHSLDKKFLTQTEYLDLIKYTKENPYQYRQLQIYLLAVTGMRVGESLGLTWDDIDFDNHQLNINKTWNIYTKNGFAPTKNQQSVRTVPLDNGTIELLKDYKANHWQPNDFNRLFPTKTQTYLNSRLKTIVGRSVHIHSLRHTYVSYLLANGIEVLTISKLIGHKDPTITLNTYSHLLKEKEVADFDKIKTLF</sequence>
<keyword evidence="2" id="KW-0229">DNA integration</keyword>
<dbReference type="Gene3D" id="1.10.443.10">
    <property type="entry name" value="Intergrase catalytic core"/>
    <property type="match status" value="1"/>
</dbReference>
<dbReference type="InterPro" id="IPR011010">
    <property type="entry name" value="DNA_brk_join_enz"/>
</dbReference>
<evidence type="ECO:0000313" key="9">
    <source>
        <dbReference type="Proteomes" id="UP001596110"/>
    </source>
</evidence>
<dbReference type="Proteomes" id="UP001596110">
    <property type="component" value="Unassembled WGS sequence"/>
</dbReference>
<dbReference type="InterPro" id="IPR028259">
    <property type="entry name" value="AP2-like_int_N"/>
</dbReference>
<dbReference type="Pfam" id="PF00589">
    <property type="entry name" value="Phage_integrase"/>
    <property type="match status" value="1"/>
</dbReference>
<dbReference type="InterPro" id="IPR044068">
    <property type="entry name" value="CB"/>
</dbReference>
<dbReference type="Pfam" id="PF14659">
    <property type="entry name" value="Phage_int_SAM_3"/>
    <property type="match status" value="1"/>
</dbReference>
<comment type="caution">
    <text evidence="8">The sequence shown here is derived from an EMBL/GenBank/DDBJ whole genome shotgun (WGS) entry which is preliminary data.</text>
</comment>
<dbReference type="EMBL" id="JBHSOJ010000010">
    <property type="protein sequence ID" value="MFC5630306.1"/>
    <property type="molecule type" value="Genomic_DNA"/>
</dbReference>
<keyword evidence="9" id="KW-1185">Reference proteome</keyword>
<evidence type="ECO:0000256" key="1">
    <source>
        <dbReference type="ARBA" id="ARBA00008857"/>
    </source>
</evidence>
<comment type="similarity">
    <text evidence="1">Belongs to the 'phage' integrase family.</text>
</comment>